<evidence type="ECO:0008006" key="4">
    <source>
        <dbReference type="Google" id="ProtNLM"/>
    </source>
</evidence>
<keyword evidence="1" id="KW-0732">Signal</keyword>
<reference evidence="2 3" key="1">
    <citation type="submission" date="2020-07" db="EMBL/GenBank/DDBJ databases">
        <title>Genomic Encyclopedia of Type Strains, Phase IV (KMG-V): Genome sequencing to study the core and pangenomes of soil and plant-associated prokaryotes.</title>
        <authorList>
            <person name="Whitman W."/>
        </authorList>
    </citation>
    <scope>NUCLEOTIDE SEQUENCE [LARGE SCALE GENOMIC DNA]</scope>
    <source>
        <strain evidence="2 3">RH2WT43</strain>
    </source>
</reference>
<proteinExistence type="predicted"/>
<dbReference type="Proteomes" id="UP000550401">
    <property type="component" value="Unassembled WGS sequence"/>
</dbReference>
<comment type="caution">
    <text evidence="2">The sequence shown here is derived from an EMBL/GenBank/DDBJ whole genome shotgun (WGS) entry which is preliminary data.</text>
</comment>
<evidence type="ECO:0000256" key="1">
    <source>
        <dbReference type="SAM" id="SignalP"/>
    </source>
</evidence>
<sequence>MTCSATLRRRATRFALLLTLAFDASQATTLTVTNTNDSCTSWLLGGRCLRSAIAYANLFDDTDRIEFAIPGNPEHFQRILLQSGLSITEPLEIDGYTQPGASPNTATDGMNAKVRIVVDALATSGAAFEIADTTDLRGLAIINSGGPGVYIRAWAPETRVRGNYIGTEATGFAAGNRGGGVIADGDFCVIGGSDAGDRNLISANRSFGIRSTGPRNVVIGNLIGTDPFGSPVLGNDVGVVVTAGPTRVGDFGVPLPNVIAGNRCDGVRVAGTDVEDVWVGSLLYANAADGADCRSIALGGSTYVNDVDDLDDGANGALNHPEISSVRESGGDLVVEGRINSAASTEYHVQLFADFSAGACADAGAPGEGEAAMAEFTVATPAGSGVRTFTWRAPFAGLGIRAVAATASVGAAEVAAFSTSPFSPCVLVATDDGIFLDGFEPATKLAAGTVVLH</sequence>
<organism evidence="2 3">
    <name type="scientific">Dokdonella fugitiva</name>
    <dbReference type="NCBI Taxonomy" id="328517"/>
    <lineage>
        <taxon>Bacteria</taxon>
        <taxon>Pseudomonadati</taxon>
        <taxon>Pseudomonadota</taxon>
        <taxon>Gammaproteobacteria</taxon>
        <taxon>Lysobacterales</taxon>
        <taxon>Rhodanobacteraceae</taxon>
        <taxon>Dokdonella</taxon>
    </lineage>
</organism>
<name>A0A839EX61_9GAMM</name>
<evidence type="ECO:0000313" key="2">
    <source>
        <dbReference type="EMBL" id="MBA8886299.1"/>
    </source>
</evidence>
<accession>A0A839EX61</accession>
<dbReference type="AlphaFoldDB" id="A0A839EX61"/>
<keyword evidence="3" id="KW-1185">Reference proteome</keyword>
<evidence type="ECO:0000313" key="3">
    <source>
        <dbReference type="Proteomes" id="UP000550401"/>
    </source>
</evidence>
<dbReference type="EMBL" id="JACGXL010000001">
    <property type="protein sequence ID" value="MBA8886299.1"/>
    <property type="molecule type" value="Genomic_DNA"/>
</dbReference>
<feature type="signal peptide" evidence="1">
    <location>
        <begin position="1"/>
        <end position="27"/>
    </location>
</feature>
<feature type="chain" id="PRO_5032684296" description="Parallel beta helix pectate lyase-like protein" evidence="1">
    <location>
        <begin position="28"/>
        <end position="453"/>
    </location>
</feature>
<protein>
    <recommendedName>
        <fullName evidence="4">Parallel beta helix pectate lyase-like protein</fullName>
    </recommendedName>
</protein>
<dbReference type="RefSeq" id="WP_182529391.1">
    <property type="nucleotide sequence ID" value="NZ_JACGXL010000001.1"/>
</dbReference>
<gene>
    <name evidence="2" type="ORF">FHW12_000490</name>
</gene>